<dbReference type="PANTHER" id="PTHR46492">
    <property type="entry name" value="DYNEIN ASSEMBLY FACTOR 4, AXONEMAL"/>
    <property type="match status" value="1"/>
</dbReference>
<reference evidence="2" key="1">
    <citation type="submission" date="2023-06" db="EMBL/GenBank/DDBJ databases">
        <authorList>
            <person name="Kurt Z."/>
        </authorList>
    </citation>
    <scope>NUCLEOTIDE SEQUENCE</scope>
</reference>
<dbReference type="GO" id="GO:0036158">
    <property type="term" value="P:outer dynein arm assembly"/>
    <property type="evidence" value="ECO:0007669"/>
    <property type="project" value="TreeGrafter"/>
</dbReference>
<dbReference type="EMBL" id="CAXDID020000095">
    <property type="protein sequence ID" value="CAL6024384.1"/>
    <property type="molecule type" value="Genomic_DNA"/>
</dbReference>
<evidence type="ECO:0008006" key="5">
    <source>
        <dbReference type="Google" id="ProtNLM"/>
    </source>
</evidence>
<evidence type="ECO:0000313" key="2">
    <source>
        <dbReference type="EMBL" id="CAI9964960.1"/>
    </source>
</evidence>
<accession>A0AA86UN72</accession>
<dbReference type="GO" id="GO:0003341">
    <property type="term" value="P:cilium movement"/>
    <property type="evidence" value="ECO:0007669"/>
    <property type="project" value="TreeGrafter"/>
</dbReference>
<feature type="coiled-coil region" evidence="1">
    <location>
        <begin position="122"/>
        <end position="153"/>
    </location>
</feature>
<dbReference type="InterPro" id="IPR011990">
    <property type="entry name" value="TPR-like_helical_dom_sf"/>
</dbReference>
<sequence length="356" mass="40674">MPLTFEYKAEFTDKKSVFQLTVPVSVNLRELDVLITPLYVSVGAPNYITIIDLEHPVDLTSHTCKCKSRVLTIEAFSDIQNSIFKASEDVILKRRNQSFFQYQEHTRQVLKQKDEIEMKAKSEAELKQIALKNEERANLRQQKESEINQLKADLSQPVIEDADQDSKNLTQIRSTQTIQLTSTFTKRKMAVPARDGRDIYQDDQIGPIVPDIKKKSPQEQLAQAKSYLKQKKPDYESAIDILQSVLQQTPLFTDALVMFAQILLKQGRADESLQITAQLMKVIQNKHELQVQQQIVQKFSLELQSKVNAMHGASLAAVGKYRDSLKYMDAAFNMNKKNEALKRDLELMTRVVAALD</sequence>
<evidence type="ECO:0000313" key="3">
    <source>
        <dbReference type="EMBL" id="CAL6024384.1"/>
    </source>
</evidence>
<dbReference type="Gene3D" id="1.25.40.10">
    <property type="entry name" value="Tetratricopeptide repeat domain"/>
    <property type="match status" value="1"/>
</dbReference>
<reference evidence="3 4" key="2">
    <citation type="submission" date="2024-07" db="EMBL/GenBank/DDBJ databases">
        <authorList>
            <person name="Akdeniz Z."/>
        </authorList>
    </citation>
    <scope>NUCLEOTIDE SEQUENCE [LARGE SCALE GENOMIC DNA]</scope>
</reference>
<name>A0AA86UN72_9EUKA</name>
<evidence type="ECO:0000313" key="4">
    <source>
        <dbReference type="Proteomes" id="UP001642409"/>
    </source>
</evidence>
<dbReference type="InterPro" id="IPR052004">
    <property type="entry name" value="Dynein_assembly_factor_4"/>
</dbReference>
<dbReference type="EMBL" id="CATOUU010000983">
    <property type="protein sequence ID" value="CAI9964960.1"/>
    <property type="molecule type" value="Genomic_DNA"/>
</dbReference>
<dbReference type="Pfam" id="PF14559">
    <property type="entry name" value="TPR_19"/>
    <property type="match status" value="1"/>
</dbReference>
<protein>
    <recommendedName>
        <fullName evidence="5">Tetratricopeptide repeat protein</fullName>
    </recommendedName>
</protein>
<proteinExistence type="predicted"/>
<evidence type="ECO:0000256" key="1">
    <source>
        <dbReference type="SAM" id="Coils"/>
    </source>
</evidence>
<dbReference type="GO" id="GO:0036159">
    <property type="term" value="P:inner dynein arm assembly"/>
    <property type="evidence" value="ECO:0007669"/>
    <property type="project" value="TreeGrafter"/>
</dbReference>
<dbReference type="Proteomes" id="UP001642409">
    <property type="component" value="Unassembled WGS sequence"/>
</dbReference>
<dbReference type="PANTHER" id="PTHR46492:SF1">
    <property type="entry name" value="DYNEIN AXONEMAL ASSEMBLY FACTOR 4"/>
    <property type="match status" value="1"/>
</dbReference>
<dbReference type="AlphaFoldDB" id="A0AA86UN72"/>
<dbReference type="SUPFAM" id="SSF48452">
    <property type="entry name" value="TPR-like"/>
    <property type="match status" value="1"/>
</dbReference>
<gene>
    <name evidence="3" type="ORF">HINF_LOCUS29592</name>
    <name evidence="2" type="ORF">HINF_LOCUS52605</name>
</gene>
<keyword evidence="4" id="KW-1185">Reference proteome</keyword>
<keyword evidence="1" id="KW-0175">Coiled coil</keyword>
<organism evidence="2">
    <name type="scientific">Hexamita inflata</name>
    <dbReference type="NCBI Taxonomy" id="28002"/>
    <lineage>
        <taxon>Eukaryota</taxon>
        <taxon>Metamonada</taxon>
        <taxon>Diplomonadida</taxon>
        <taxon>Hexamitidae</taxon>
        <taxon>Hexamitinae</taxon>
        <taxon>Hexamita</taxon>
    </lineage>
</organism>
<comment type="caution">
    <text evidence="2">The sequence shown here is derived from an EMBL/GenBank/DDBJ whole genome shotgun (WGS) entry which is preliminary data.</text>
</comment>